<dbReference type="GO" id="GO:0003899">
    <property type="term" value="F:DNA-directed RNA polymerase activity"/>
    <property type="evidence" value="ECO:0007669"/>
    <property type="project" value="UniProtKB-EC"/>
</dbReference>
<comment type="cofactor">
    <cofactor evidence="1">
        <name>Zn(2+)</name>
        <dbReference type="ChEBI" id="CHEBI:29105"/>
    </cofactor>
</comment>
<keyword evidence="5" id="KW-0963">Cytoplasm</keyword>
<dbReference type="InterPro" id="IPR019969">
    <property type="entry name" value="RNAP_Rpo2"/>
</dbReference>
<feature type="domain" description="RNA polymerase Rpb2" evidence="19">
    <location>
        <begin position="249"/>
        <end position="282"/>
    </location>
</feature>
<evidence type="ECO:0000256" key="12">
    <source>
        <dbReference type="ARBA" id="ARBA00025096"/>
    </source>
</evidence>
<evidence type="ECO:0000256" key="4">
    <source>
        <dbReference type="ARBA" id="ARBA00022478"/>
    </source>
</evidence>
<dbReference type="Proteomes" id="UP000251717">
    <property type="component" value="Unassembled WGS sequence"/>
</dbReference>
<evidence type="ECO:0000256" key="3">
    <source>
        <dbReference type="ARBA" id="ARBA00006835"/>
    </source>
</evidence>
<dbReference type="GO" id="GO:0005737">
    <property type="term" value="C:cytoplasm"/>
    <property type="evidence" value="ECO:0007669"/>
    <property type="project" value="UniProtKB-SubCell"/>
</dbReference>
<dbReference type="GO" id="GO:0006351">
    <property type="term" value="P:DNA-templated transcription"/>
    <property type="evidence" value="ECO:0007669"/>
    <property type="project" value="InterPro"/>
</dbReference>
<keyword evidence="6 15" id="KW-0808">Transferase</keyword>
<dbReference type="AlphaFoldDB" id="A0A315XMG4"/>
<dbReference type="InterPro" id="IPR007646">
    <property type="entry name" value="RNA_pol_Rpb2_4"/>
</dbReference>
<evidence type="ECO:0000313" key="20">
    <source>
        <dbReference type="EMBL" id="PWB86926.1"/>
    </source>
</evidence>
<comment type="caution">
    <text evidence="20">The sequence shown here is derived from an EMBL/GenBank/DDBJ whole genome shotgun (WGS) entry which is preliminary data.</text>
</comment>
<proteinExistence type="inferred from homology"/>
<dbReference type="Gene3D" id="2.40.50.150">
    <property type="match status" value="1"/>
</dbReference>
<comment type="function">
    <text evidence="12">DNA-dependent RNA polymerase (RNAP) catalyzes the transcription of DNA into RNA using the four ribonucleoside triphosphates as substrates. The Rpo2 subunit (Rpo2N and Rpo2C in this organism) is implicated in DNA promoter recognition and in nucleotide binding.</text>
</comment>
<gene>
    <name evidence="20" type="primary">rpoB_1</name>
    <name evidence="20" type="ORF">MBBTH_13410</name>
</gene>
<evidence type="ECO:0000256" key="2">
    <source>
        <dbReference type="ARBA" id="ARBA00004496"/>
    </source>
</evidence>
<evidence type="ECO:0000256" key="14">
    <source>
        <dbReference type="ARBA" id="ARBA00048552"/>
    </source>
</evidence>
<evidence type="ECO:0000256" key="5">
    <source>
        <dbReference type="ARBA" id="ARBA00022490"/>
    </source>
</evidence>
<evidence type="ECO:0000259" key="16">
    <source>
        <dbReference type="Pfam" id="PF00562"/>
    </source>
</evidence>
<dbReference type="Gene3D" id="2.40.270.10">
    <property type="entry name" value="DNA-directed RNA polymerase, subunit 2, domain 6"/>
    <property type="match status" value="1"/>
</dbReference>
<comment type="subcellular location">
    <subcellularLocation>
        <location evidence="2">Cytoplasm</location>
    </subcellularLocation>
</comment>
<dbReference type="Pfam" id="PF04566">
    <property type="entry name" value="RNA_pol_Rpb2_4"/>
    <property type="match status" value="1"/>
</dbReference>
<evidence type="ECO:0000256" key="1">
    <source>
        <dbReference type="ARBA" id="ARBA00001947"/>
    </source>
</evidence>
<dbReference type="FunFam" id="2.40.270.10:FF:000011">
    <property type="entry name" value="DNA-directed RNA polymerase subunit beta"/>
    <property type="match status" value="1"/>
</dbReference>
<evidence type="ECO:0000313" key="21">
    <source>
        <dbReference type="Proteomes" id="UP000251717"/>
    </source>
</evidence>
<evidence type="ECO:0000259" key="19">
    <source>
        <dbReference type="Pfam" id="PF04567"/>
    </source>
</evidence>
<accession>A0A315XMG4</accession>
<evidence type="ECO:0000259" key="18">
    <source>
        <dbReference type="Pfam" id="PF04566"/>
    </source>
</evidence>
<comment type="similarity">
    <text evidence="3 15">Belongs to the RNA polymerase beta chain family.</text>
</comment>
<dbReference type="Pfam" id="PF04567">
    <property type="entry name" value="RNA_pol_Rpb2_5"/>
    <property type="match status" value="1"/>
</dbReference>
<evidence type="ECO:0000256" key="15">
    <source>
        <dbReference type="RuleBase" id="RU363031"/>
    </source>
</evidence>
<dbReference type="InterPro" id="IPR015712">
    <property type="entry name" value="DNA-dir_RNA_pol_su2"/>
</dbReference>
<sequence>MSKKINAALKRAYHYFGFEEVIPYEEAEGKIEHLKGIPADEAVVVKVNKYADEIAEYFENEKRVASTEFPVAFAKGEPRKSWEHYTDDFPEDIFDSEIESIEVEDSQAEEEEIIEDAGEIESVDDDDIEDVGEIESADEDIDDDDGEIAPVVSEPLHIEPKPNKTKIYINGELLGYCEDPVNFTQEMREKRRNGEVSHEMNITYYEDNDEIYIFNDPGRARRPLIIVEDGVPLLREEHMNKVANGKLKWDDLINSGLIEYLDAEEEENSYIAMNFADLNDEHTHLEIDPATMLGICAGIIPFSDHNSSPRNTMEAGMTKQALGLYVSNYALRTDTRAHLLHHPQTPIVKTRIIDSTNYDLRPSGQNFVVALMSYEGYNMEDAMVINKGSLERGLARSSFFRAYDTSEKRYAGGQVDKFEVPDKNIKGYRSEEAYRNLDEDGVVNPESYVESGDVLIGKTSPPRFLEENFESGLTEKRRETSVTVRHGEKGIVDAVLLSETVEGSRLAKIRVRDTRQPEFGDKFASRHGQKGVVGLILSPEDVPFTEFGVVPDLIVNPHAIPSRMSIGQVLEMVAGKAGCLEGQRVDATPFNQTLEDEIKQQLIDNGFESAGCESLYSGVTGERIDAEIFVGVAYYQKLHHMTTDKVYARSRGPVQVLTRQPTEGRAREGGLRFGEMERDCLIAHGAALTLKERLLDESDKYEAIVCDNCGMLAVFDKNRNKKYCPICGDVETYPVEISYAFKLLLDELKSLCIFPKLKLGDKA</sequence>
<dbReference type="EC" id="2.7.7.6" evidence="15"/>
<keyword evidence="4 15" id="KW-0240">DNA-directed RNA polymerase</keyword>
<protein>
    <recommendedName>
        <fullName evidence="15">DNA-directed RNA polymerase subunit beta</fullName>
        <ecNumber evidence="15">2.7.7.6</ecNumber>
    </recommendedName>
</protein>
<dbReference type="FunFam" id="3.90.1800.10:FF:000002">
    <property type="entry name" value="DNA-directed RNA polymerase subunit beta"/>
    <property type="match status" value="1"/>
</dbReference>
<dbReference type="GO" id="GO:0000428">
    <property type="term" value="C:DNA-directed RNA polymerase complex"/>
    <property type="evidence" value="ECO:0007669"/>
    <property type="project" value="UniProtKB-KW"/>
</dbReference>
<keyword evidence="7 15" id="KW-0548">Nucleotidyltransferase</keyword>
<evidence type="ECO:0000256" key="11">
    <source>
        <dbReference type="ARBA" id="ARBA00023163"/>
    </source>
</evidence>
<dbReference type="EMBL" id="MZGS01000023">
    <property type="protein sequence ID" value="PWB86926.1"/>
    <property type="molecule type" value="Genomic_DNA"/>
</dbReference>
<comment type="catalytic activity">
    <reaction evidence="14 15">
        <text>RNA(n) + a ribonucleoside 5'-triphosphate = RNA(n+1) + diphosphate</text>
        <dbReference type="Rhea" id="RHEA:21248"/>
        <dbReference type="Rhea" id="RHEA-COMP:14527"/>
        <dbReference type="Rhea" id="RHEA-COMP:17342"/>
        <dbReference type="ChEBI" id="CHEBI:33019"/>
        <dbReference type="ChEBI" id="CHEBI:61557"/>
        <dbReference type="ChEBI" id="CHEBI:140395"/>
        <dbReference type="EC" id="2.7.7.6"/>
    </reaction>
</comment>
<name>A0A315XMG4_9EURY</name>
<feature type="domain" description="RNA polymerase Rpb2" evidence="18">
    <location>
        <begin position="167"/>
        <end position="228"/>
    </location>
</feature>
<dbReference type="InterPro" id="IPR014724">
    <property type="entry name" value="RNA_pol_RPB2_OB-fold"/>
</dbReference>
<dbReference type="GO" id="GO:0032549">
    <property type="term" value="F:ribonucleoside binding"/>
    <property type="evidence" value="ECO:0007669"/>
    <property type="project" value="InterPro"/>
</dbReference>
<dbReference type="InterPro" id="IPR007641">
    <property type="entry name" value="RNA_pol_Rpb2_7"/>
</dbReference>
<dbReference type="Gene3D" id="3.90.1070.20">
    <property type="match status" value="1"/>
</dbReference>
<dbReference type="Pfam" id="PF04560">
    <property type="entry name" value="RNA_pol_Rpb2_7"/>
    <property type="match status" value="1"/>
</dbReference>
<evidence type="ECO:0000256" key="8">
    <source>
        <dbReference type="ARBA" id="ARBA00022723"/>
    </source>
</evidence>
<evidence type="ECO:0000259" key="17">
    <source>
        <dbReference type="Pfam" id="PF04560"/>
    </source>
</evidence>
<comment type="function">
    <text evidence="15">DNA-dependent RNA polymerase catalyzes the transcription of DNA into RNA using the four ribonucleoside triphosphates as substrates.</text>
</comment>
<organism evidence="20 21">
    <name type="scientific">Methanobrevibacter thaueri</name>
    <dbReference type="NCBI Taxonomy" id="190975"/>
    <lineage>
        <taxon>Archaea</taxon>
        <taxon>Methanobacteriati</taxon>
        <taxon>Methanobacteriota</taxon>
        <taxon>Methanomada group</taxon>
        <taxon>Methanobacteria</taxon>
        <taxon>Methanobacteriales</taxon>
        <taxon>Methanobacteriaceae</taxon>
        <taxon>Methanobrevibacter</taxon>
    </lineage>
</organism>
<keyword evidence="21" id="KW-1185">Reference proteome</keyword>
<dbReference type="Pfam" id="PF00562">
    <property type="entry name" value="RNA_pol_Rpb2_6"/>
    <property type="match status" value="1"/>
</dbReference>
<dbReference type="InterPro" id="IPR007647">
    <property type="entry name" value="RNA_pol_Rpb2_5"/>
</dbReference>
<evidence type="ECO:0000256" key="13">
    <source>
        <dbReference type="ARBA" id="ARBA00025838"/>
    </source>
</evidence>
<evidence type="ECO:0000256" key="10">
    <source>
        <dbReference type="ARBA" id="ARBA00023125"/>
    </source>
</evidence>
<evidence type="ECO:0000256" key="6">
    <source>
        <dbReference type="ARBA" id="ARBA00022679"/>
    </source>
</evidence>
<reference evidence="20 21" key="1">
    <citation type="submission" date="2017-03" db="EMBL/GenBank/DDBJ databases">
        <title>Genome sequence of Methanobrevibacter thaueri.</title>
        <authorList>
            <person name="Poehlein A."/>
            <person name="Seedorf H."/>
            <person name="Daniel R."/>
        </authorList>
    </citation>
    <scope>NUCLEOTIDE SEQUENCE [LARGE SCALE GENOMIC DNA]</scope>
    <source>
        <strain evidence="20 21">DSM 11995</strain>
    </source>
</reference>
<evidence type="ECO:0000256" key="7">
    <source>
        <dbReference type="ARBA" id="ARBA00022695"/>
    </source>
</evidence>
<keyword evidence="11 15" id="KW-0804">Transcription</keyword>
<dbReference type="CDD" id="cd00653">
    <property type="entry name" value="RNA_pol_B_RPB2"/>
    <property type="match status" value="1"/>
</dbReference>
<dbReference type="GO" id="GO:0008270">
    <property type="term" value="F:zinc ion binding"/>
    <property type="evidence" value="ECO:0007669"/>
    <property type="project" value="InterPro"/>
</dbReference>
<comment type="subunit">
    <text evidence="13">Part of the RNA polymerase complex.</text>
</comment>
<feature type="domain" description="DNA-directed RNA polymerase subunit 2 hybrid-binding" evidence="16">
    <location>
        <begin position="296"/>
        <end position="667"/>
    </location>
</feature>
<dbReference type="InterPro" id="IPR007121">
    <property type="entry name" value="RNA_pol_bsu_CS"/>
</dbReference>
<dbReference type="PANTHER" id="PTHR20856">
    <property type="entry name" value="DNA-DIRECTED RNA POLYMERASE I SUBUNIT 2"/>
    <property type="match status" value="1"/>
</dbReference>
<keyword evidence="10" id="KW-0238">DNA-binding</keyword>
<evidence type="ECO:0000256" key="9">
    <source>
        <dbReference type="ARBA" id="ARBA00022833"/>
    </source>
</evidence>
<dbReference type="SUPFAM" id="SSF64484">
    <property type="entry name" value="beta and beta-prime subunits of DNA dependent RNA-polymerase"/>
    <property type="match status" value="1"/>
</dbReference>
<dbReference type="PROSITE" id="PS01166">
    <property type="entry name" value="RNA_POL_BETA"/>
    <property type="match status" value="1"/>
</dbReference>
<dbReference type="InterPro" id="IPR037033">
    <property type="entry name" value="DNA-dir_RNAP_su2_hyb_sf"/>
</dbReference>
<feature type="domain" description="RNA polymerase Rpb2" evidence="17">
    <location>
        <begin position="669"/>
        <end position="758"/>
    </location>
</feature>
<keyword evidence="9" id="KW-0862">Zinc</keyword>
<dbReference type="NCBIfam" id="TIGR03670">
    <property type="entry name" value="rpoB_arch"/>
    <property type="match status" value="1"/>
</dbReference>
<dbReference type="GO" id="GO:0003677">
    <property type="term" value="F:DNA binding"/>
    <property type="evidence" value="ECO:0007669"/>
    <property type="project" value="UniProtKB-KW"/>
</dbReference>
<keyword evidence="8" id="KW-0479">Metal-binding</keyword>
<dbReference type="InterPro" id="IPR007120">
    <property type="entry name" value="DNA-dir_RNAP_su2_dom"/>
</dbReference>
<dbReference type="Gene3D" id="3.90.1800.10">
    <property type="entry name" value="RNA polymerase alpha subunit dimerisation domain"/>
    <property type="match status" value="1"/>
</dbReference>